<dbReference type="eggNOG" id="ENOG5031IYV">
    <property type="taxonomic scope" value="Bacteria"/>
</dbReference>
<dbReference type="GeneID" id="78320360"/>
<feature type="signal peptide" evidence="2">
    <location>
        <begin position="1"/>
        <end position="23"/>
    </location>
</feature>
<evidence type="ECO:0000313" key="3">
    <source>
        <dbReference type="EMBL" id="EFQ79819.1"/>
    </source>
</evidence>
<evidence type="ECO:0000256" key="2">
    <source>
        <dbReference type="SAM" id="SignalP"/>
    </source>
</evidence>
<sequence length="266" mass="28550">MSFLTPAKKSLIAVALVTPLALAACGSDDNDDSKKAAATTASKSSEDKSADKSEGKDADKSKDKDKDKDKDKEKDQNKDGEKKDAAAGAEGQEGEDGAGEGPDQLANPLNNGEDPFAGAKDIKPIEGGQAANDGDKQAIEQLVRGQHEIDNVKEYFNYMPQHACQAVRDEQSQEFGQYQQYVDSLPNQSFAEYANTMRQQGGGNPEVEKFAGQLESIPQSTKLQSVNDVVVNGDDASATVSVSNSEGTETSTVRFRRENGNWTFCN</sequence>
<feature type="chain" id="PRO_5003164130" description="DUF4878 domain-containing protein" evidence="2">
    <location>
        <begin position="24"/>
        <end position="266"/>
    </location>
</feature>
<comment type="caution">
    <text evidence="3">The sequence shown here is derived from an EMBL/GenBank/DDBJ whole genome shotgun (WGS) entry which is preliminary data.</text>
</comment>
<dbReference type="AlphaFoldDB" id="E2S727"/>
<dbReference type="Proteomes" id="UP000003020">
    <property type="component" value="Unassembled WGS sequence"/>
</dbReference>
<dbReference type="RefSeq" id="WP_005324595.1">
    <property type="nucleotide sequence ID" value="NZ_GL542876.1"/>
</dbReference>
<evidence type="ECO:0000313" key="4">
    <source>
        <dbReference type="Proteomes" id="UP000003020"/>
    </source>
</evidence>
<evidence type="ECO:0000256" key="1">
    <source>
        <dbReference type="SAM" id="MobiDB-lite"/>
    </source>
</evidence>
<proteinExistence type="predicted"/>
<evidence type="ECO:0008006" key="5">
    <source>
        <dbReference type="Google" id="ProtNLM"/>
    </source>
</evidence>
<reference evidence="3 4" key="1">
    <citation type="submission" date="2010-08" db="EMBL/GenBank/DDBJ databases">
        <authorList>
            <person name="Muzny D."/>
            <person name="Qin X."/>
            <person name="Buhay C."/>
            <person name="Dugan-Rocha S."/>
            <person name="Ding Y."/>
            <person name="Chen G."/>
            <person name="Hawes A."/>
            <person name="Holder M."/>
            <person name="Jhangiani S."/>
            <person name="Johnson A."/>
            <person name="Khan Z."/>
            <person name="Li Z."/>
            <person name="Liu W."/>
            <person name="Liu X."/>
            <person name="Perez L."/>
            <person name="Shen H."/>
            <person name="Wang Q."/>
            <person name="Watt J."/>
            <person name="Xi L."/>
            <person name="Xin Y."/>
            <person name="Zhou J."/>
            <person name="Deng J."/>
            <person name="Jiang H."/>
            <person name="Liu Y."/>
            <person name="Qu J."/>
            <person name="Song X.-Z."/>
            <person name="Zhang L."/>
            <person name="Villasana D."/>
            <person name="Johnson A."/>
            <person name="Liu J."/>
            <person name="Liyanage D."/>
            <person name="Lorensuhewa L."/>
            <person name="Robinson T."/>
            <person name="Song A."/>
            <person name="Song B.-B."/>
            <person name="Dinh H."/>
            <person name="Thornton R."/>
            <person name="Coyle M."/>
            <person name="Francisco L."/>
            <person name="Jackson L."/>
            <person name="Javaid M."/>
            <person name="Korchina V."/>
            <person name="Kovar C."/>
            <person name="Mata R."/>
            <person name="Mathew T."/>
            <person name="Ngo R."/>
            <person name="Nguyen L."/>
            <person name="Nguyen N."/>
            <person name="Okwuonu G."/>
            <person name="Ongeri F."/>
            <person name="Pham C."/>
            <person name="Simmons D."/>
            <person name="Wilczek-Boney K."/>
            <person name="Hale W."/>
            <person name="Jakkamsetti A."/>
            <person name="Pham P."/>
            <person name="Ruth R."/>
            <person name="San Lucas F."/>
            <person name="Warren J."/>
            <person name="Zhang J."/>
            <person name="Zhao Z."/>
            <person name="Zhou C."/>
            <person name="Zhu D."/>
            <person name="Lee S."/>
            <person name="Bess C."/>
            <person name="Blankenburg K."/>
            <person name="Forbes L."/>
            <person name="Fu Q."/>
            <person name="Gubbala S."/>
            <person name="Hirani K."/>
            <person name="Jayaseelan J.C."/>
            <person name="Lara F."/>
            <person name="Munidasa M."/>
            <person name="Palculict T."/>
            <person name="Patil S."/>
            <person name="Pu L.-L."/>
            <person name="Saada N."/>
            <person name="Tang L."/>
            <person name="Weissenberger G."/>
            <person name="Zhu Y."/>
            <person name="Hemphill L."/>
            <person name="Shang Y."/>
            <person name="Youmans B."/>
            <person name="Ayvaz T."/>
            <person name="Ross M."/>
            <person name="Santibanez J."/>
            <person name="Aqrawi P."/>
            <person name="Gross S."/>
            <person name="Joshi V."/>
            <person name="Fowler G."/>
            <person name="Nazareth L."/>
            <person name="Reid J."/>
            <person name="Worley K."/>
            <person name="Petrosino J."/>
            <person name="Highlander S."/>
            <person name="Gibbs R."/>
        </authorList>
    </citation>
    <scope>NUCLEOTIDE SEQUENCE [LARGE SCALE GENOMIC DNA]</scope>
    <source>
        <strain evidence="3 4">ATCC 33035</strain>
    </source>
</reference>
<organism evidence="3 4">
    <name type="scientific">Corynebacterium pseudogenitalium ATCC 33035</name>
    <dbReference type="NCBI Taxonomy" id="525264"/>
    <lineage>
        <taxon>Bacteria</taxon>
        <taxon>Bacillati</taxon>
        <taxon>Actinomycetota</taxon>
        <taxon>Actinomycetes</taxon>
        <taxon>Mycobacteriales</taxon>
        <taxon>Corynebacteriaceae</taxon>
        <taxon>Corynebacterium</taxon>
    </lineage>
</organism>
<feature type="compositionally biased region" description="Basic and acidic residues" evidence="1">
    <location>
        <begin position="44"/>
        <end position="85"/>
    </location>
</feature>
<accession>E2S727</accession>
<protein>
    <recommendedName>
        <fullName evidence="5">DUF4878 domain-containing protein</fullName>
    </recommendedName>
</protein>
<dbReference type="HOGENOM" id="CLU_100910_0_0_11"/>
<feature type="region of interest" description="Disordered" evidence="1">
    <location>
        <begin position="24"/>
        <end position="132"/>
    </location>
</feature>
<name>E2S727_9CORY</name>
<keyword evidence="4" id="KW-1185">Reference proteome</keyword>
<gene>
    <name evidence="3" type="ORF">HMPREF0305_12329</name>
</gene>
<dbReference type="EMBL" id="ABYQ02000014">
    <property type="protein sequence ID" value="EFQ79819.1"/>
    <property type="molecule type" value="Genomic_DNA"/>
</dbReference>
<keyword evidence="2" id="KW-0732">Signal</keyword>